<sequence>VLTDRCIVAQCVLFLIAGYDTTAAVLAFSAFLLAKHPVHQQRLRQEVQQMVEEHGDITYQGVMEAKFLDACLMESMRLYPAGTFAERECTKTYKLPGTDVILRPGDLVTIPIWSLHHDPRYWPAPEVFLPDRFLPENKSNITNFTHMPFGMGPRSCIAMRFALMEAKVALAKLILKAKLRLKSGHEEVKVALSPVLLRPEGSIDVVITPLATSTQN</sequence>
<evidence type="ECO:0000313" key="16">
    <source>
        <dbReference type="EMBL" id="KAK8736091.1"/>
    </source>
</evidence>
<dbReference type="GO" id="GO:0020037">
    <property type="term" value="F:heme binding"/>
    <property type="evidence" value="ECO:0007669"/>
    <property type="project" value="InterPro"/>
</dbReference>
<dbReference type="GO" id="GO:0004497">
    <property type="term" value="F:monooxygenase activity"/>
    <property type="evidence" value="ECO:0007669"/>
    <property type="project" value="UniProtKB-KW"/>
</dbReference>
<keyword evidence="10 13" id="KW-0408">Iron</keyword>
<dbReference type="PANTHER" id="PTHR24292">
    <property type="entry name" value="CYTOCHROME P450"/>
    <property type="match status" value="1"/>
</dbReference>
<keyword evidence="17" id="KW-1185">Reference proteome</keyword>
<evidence type="ECO:0000313" key="17">
    <source>
        <dbReference type="Proteomes" id="UP001445076"/>
    </source>
</evidence>
<dbReference type="InterPro" id="IPR036396">
    <property type="entry name" value="Cyt_P450_sf"/>
</dbReference>
<dbReference type="PRINTS" id="PR00463">
    <property type="entry name" value="EP450I"/>
</dbReference>
<comment type="similarity">
    <text evidence="4 14">Belongs to the cytochrome P450 family.</text>
</comment>
<dbReference type="PRINTS" id="PR00385">
    <property type="entry name" value="P450"/>
</dbReference>
<evidence type="ECO:0000256" key="13">
    <source>
        <dbReference type="PIRSR" id="PIRSR602401-1"/>
    </source>
</evidence>
<accession>A0AAW0WVH6</accession>
<dbReference type="AlphaFoldDB" id="A0AAW0WVH6"/>
<dbReference type="InterPro" id="IPR017972">
    <property type="entry name" value="Cyt_P450_CS"/>
</dbReference>
<dbReference type="InterPro" id="IPR001128">
    <property type="entry name" value="Cyt_P450"/>
</dbReference>
<evidence type="ECO:0008006" key="18">
    <source>
        <dbReference type="Google" id="ProtNLM"/>
    </source>
</evidence>
<dbReference type="PANTHER" id="PTHR24292:SF102">
    <property type="entry name" value="CYTOCHROME P450 FAMILY-RELATED"/>
    <property type="match status" value="1"/>
</dbReference>
<dbReference type="GO" id="GO:0016705">
    <property type="term" value="F:oxidoreductase activity, acting on paired donors, with incorporation or reduction of molecular oxygen"/>
    <property type="evidence" value="ECO:0007669"/>
    <property type="project" value="InterPro"/>
</dbReference>
<name>A0AAW0WVH6_CHEQU</name>
<proteinExistence type="inferred from homology"/>
<evidence type="ECO:0000256" key="10">
    <source>
        <dbReference type="ARBA" id="ARBA00023004"/>
    </source>
</evidence>
<evidence type="ECO:0000256" key="14">
    <source>
        <dbReference type="RuleBase" id="RU000461"/>
    </source>
</evidence>
<keyword evidence="6 13" id="KW-0479">Metal-binding</keyword>
<evidence type="ECO:0000256" key="4">
    <source>
        <dbReference type="ARBA" id="ARBA00010617"/>
    </source>
</evidence>
<evidence type="ECO:0000256" key="2">
    <source>
        <dbReference type="ARBA" id="ARBA00004174"/>
    </source>
</evidence>
<feature type="non-terminal residue" evidence="16">
    <location>
        <position position="1"/>
    </location>
</feature>
<evidence type="ECO:0000256" key="5">
    <source>
        <dbReference type="ARBA" id="ARBA00022617"/>
    </source>
</evidence>
<evidence type="ECO:0000256" key="1">
    <source>
        <dbReference type="ARBA" id="ARBA00001971"/>
    </source>
</evidence>
<keyword evidence="9 14" id="KW-0560">Oxidoreductase</keyword>
<gene>
    <name evidence="16" type="ORF">OTU49_005233</name>
</gene>
<evidence type="ECO:0000256" key="11">
    <source>
        <dbReference type="ARBA" id="ARBA00023033"/>
    </source>
</evidence>
<organism evidence="16 17">
    <name type="scientific">Cherax quadricarinatus</name>
    <name type="common">Australian red claw crayfish</name>
    <dbReference type="NCBI Taxonomy" id="27406"/>
    <lineage>
        <taxon>Eukaryota</taxon>
        <taxon>Metazoa</taxon>
        <taxon>Ecdysozoa</taxon>
        <taxon>Arthropoda</taxon>
        <taxon>Crustacea</taxon>
        <taxon>Multicrustacea</taxon>
        <taxon>Malacostraca</taxon>
        <taxon>Eumalacostraca</taxon>
        <taxon>Eucarida</taxon>
        <taxon>Decapoda</taxon>
        <taxon>Pleocyemata</taxon>
        <taxon>Astacidea</taxon>
        <taxon>Parastacoidea</taxon>
        <taxon>Parastacidae</taxon>
        <taxon>Cherax</taxon>
    </lineage>
</organism>
<dbReference type="SUPFAM" id="SSF48264">
    <property type="entry name" value="Cytochrome P450"/>
    <property type="match status" value="1"/>
</dbReference>
<dbReference type="GO" id="GO:0005789">
    <property type="term" value="C:endoplasmic reticulum membrane"/>
    <property type="evidence" value="ECO:0007669"/>
    <property type="project" value="UniProtKB-SubCell"/>
</dbReference>
<keyword evidence="7" id="KW-0256">Endoplasmic reticulum</keyword>
<reference evidence="16 17" key="1">
    <citation type="journal article" date="2024" name="BMC Genomics">
        <title>Genome assembly of redclaw crayfish (Cherax quadricarinatus) provides insights into its immune adaptation and hypoxia tolerance.</title>
        <authorList>
            <person name="Liu Z."/>
            <person name="Zheng J."/>
            <person name="Li H."/>
            <person name="Fang K."/>
            <person name="Wang S."/>
            <person name="He J."/>
            <person name="Zhou D."/>
            <person name="Weng S."/>
            <person name="Chi M."/>
            <person name="Gu Z."/>
            <person name="He J."/>
            <person name="Li F."/>
            <person name="Wang M."/>
        </authorList>
    </citation>
    <scope>NUCLEOTIDE SEQUENCE [LARGE SCALE GENOMIC DNA]</scope>
    <source>
        <strain evidence="16">ZL_2023a</strain>
    </source>
</reference>
<keyword evidence="8" id="KW-0492">Microsome</keyword>
<comment type="caution">
    <text evidence="16">The sequence shown here is derived from an EMBL/GenBank/DDBJ whole genome shotgun (WGS) entry which is preliminary data.</text>
</comment>
<dbReference type="GO" id="GO:0005506">
    <property type="term" value="F:iron ion binding"/>
    <property type="evidence" value="ECO:0007669"/>
    <property type="project" value="InterPro"/>
</dbReference>
<dbReference type="InterPro" id="IPR050476">
    <property type="entry name" value="Insect_CytP450_Detox"/>
</dbReference>
<keyword evidence="15" id="KW-1133">Transmembrane helix</keyword>
<keyword evidence="15" id="KW-0812">Transmembrane</keyword>
<comment type="subcellular location">
    <subcellularLocation>
        <location evidence="3">Endoplasmic reticulum membrane</location>
        <topology evidence="3">Peripheral membrane protein</topology>
    </subcellularLocation>
    <subcellularLocation>
        <location evidence="2">Microsome membrane</location>
        <topology evidence="2">Peripheral membrane protein</topology>
    </subcellularLocation>
</comment>
<evidence type="ECO:0000256" key="7">
    <source>
        <dbReference type="ARBA" id="ARBA00022824"/>
    </source>
</evidence>
<evidence type="ECO:0000256" key="12">
    <source>
        <dbReference type="ARBA" id="ARBA00023136"/>
    </source>
</evidence>
<evidence type="ECO:0000256" key="6">
    <source>
        <dbReference type="ARBA" id="ARBA00022723"/>
    </source>
</evidence>
<protein>
    <recommendedName>
        <fullName evidence="18">Cytochrome P450</fullName>
    </recommendedName>
</protein>
<feature type="binding site" description="axial binding residue" evidence="13">
    <location>
        <position position="156"/>
    </location>
    <ligand>
        <name>heme</name>
        <dbReference type="ChEBI" id="CHEBI:30413"/>
    </ligand>
    <ligandPart>
        <name>Fe</name>
        <dbReference type="ChEBI" id="CHEBI:18248"/>
    </ligandPart>
</feature>
<evidence type="ECO:0000256" key="9">
    <source>
        <dbReference type="ARBA" id="ARBA00023002"/>
    </source>
</evidence>
<dbReference type="InterPro" id="IPR002401">
    <property type="entry name" value="Cyt_P450_E_grp-I"/>
</dbReference>
<dbReference type="PROSITE" id="PS00086">
    <property type="entry name" value="CYTOCHROME_P450"/>
    <property type="match status" value="1"/>
</dbReference>
<comment type="cofactor">
    <cofactor evidence="1 13">
        <name>heme</name>
        <dbReference type="ChEBI" id="CHEBI:30413"/>
    </cofactor>
</comment>
<keyword evidence="12 15" id="KW-0472">Membrane</keyword>
<dbReference type="Gene3D" id="1.10.630.10">
    <property type="entry name" value="Cytochrome P450"/>
    <property type="match status" value="1"/>
</dbReference>
<feature type="transmembrane region" description="Helical" evidence="15">
    <location>
        <begin position="12"/>
        <end position="34"/>
    </location>
</feature>
<evidence type="ECO:0000256" key="15">
    <source>
        <dbReference type="SAM" id="Phobius"/>
    </source>
</evidence>
<evidence type="ECO:0000256" key="8">
    <source>
        <dbReference type="ARBA" id="ARBA00022848"/>
    </source>
</evidence>
<keyword evidence="5 13" id="KW-0349">Heme</keyword>
<dbReference type="EMBL" id="JARKIK010000045">
    <property type="protein sequence ID" value="KAK8736091.1"/>
    <property type="molecule type" value="Genomic_DNA"/>
</dbReference>
<keyword evidence="11 14" id="KW-0503">Monooxygenase</keyword>
<evidence type="ECO:0000256" key="3">
    <source>
        <dbReference type="ARBA" id="ARBA00004406"/>
    </source>
</evidence>
<dbReference type="Pfam" id="PF00067">
    <property type="entry name" value="p450"/>
    <property type="match status" value="1"/>
</dbReference>
<dbReference type="Proteomes" id="UP001445076">
    <property type="component" value="Unassembled WGS sequence"/>
</dbReference>